<name>A0A177EGI5_9MICR</name>
<evidence type="ECO:0008006" key="4">
    <source>
        <dbReference type="Google" id="ProtNLM"/>
    </source>
</evidence>
<feature type="signal peptide" evidence="1">
    <location>
        <begin position="1"/>
        <end position="26"/>
    </location>
</feature>
<dbReference type="EMBL" id="LTDL01000022">
    <property type="protein sequence ID" value="OAG31075.1"/>
    <property type="molecule type" value="Genomic_DNA"/>
</dbReference>
<organism evidence="2 3">
    <name type="scientific">Nematocida displodere</name>
    <dbReference type="NCBI Taxonomy" id="1805483"/>
    <lineage>
        <taxon>Eukaryota</taxon>
        <taxon>Fungi</taxon>
        <taxon>Fungi incertae sedis</taxon>
        <taxon>Microsporidia</taxon>
        <taxon>Nematocida</taxon>
    </lineage>
</organism>
<evidence type="ECO:0000313" key="2">
    <source>
        <dbReference type="EMBL" id="OAG31075.1"/>
    </source>
</evidence>
<feature type="chain" id="PRO_5008060375" description="RING-type domain-containing protein" evidence="1">
    <location>
        <begin position="27"/>
        <end position="564"/>
    </location>
</feature>
<dbReference type="Proteomes" id="UP000185944">
    <property type="component" value="Unassembled WGS sequence"/>
</dbReference>
<dbReference type="VEuPathDB" id="MicrosporidiaDB:NEDG_01849"/>
<protein>
    <recommendedName>
        <fullName evidence="4">RING-type domain-containing protein</fullName>
    </recommendedName>
</protein>
<evidence type="ECO:0000256" key="1">
    <source>
        <dbReference type="SAM" id="SignalP"/>
    </source>
</evidence>
<proteinExistence type="predicted"/>
<keyword evidence="3" id="KW-1185">Reference proteome</keyword>
<comment type="caution">
    <text evidence="2">The sequence shown here is derived from an EMBL/GenBank/DDBJ whole genome shotgun (WGS) entry which is preliminary data.</text>
</comment>
<evidence type="ECO:0000313" key="3">
    <source>
        <dbReference type="Proteomes" id="UP000185944"/>
    </source>
</evidence>
<keyword evidence="1" id="KW-0732">Signal</keyword>
<dbReference type="RefSeq" id="XP_067544799.1">
    <property type="nucleotide sequence ID" value="XM_067689267.1"/>
</dbReference>
<accession>A0A177EGI5</accession>
<gene>
    <name evidence="2" type="ORF">NEDG_01849</name>
</gene>
<dbReference type="AlphaFoldDB" id="A0A177EGI5"/>
<reference evidence="2 3" key="1">
    <citation type="submission" date="2016-02" db="EMBL/GenBank/DDBJ databases">
        <title>Discovery of a natural microsporidian pathogen with a broad tissue tropism in Caenorhabditis elegans.</title>
        <authorList>
            <person name="Luallen R.J."/>
            <person name="Reinke A.W."/>
            <person name="Tong L."/>
            <person name="Botts M.R."/>
            <person name="Felix M.-A."/>
            <person name="Troemel E.R."/>
        </authorList>
    </citation>
    <scope>NUCLEOTIDE SEQUENCE [LARGE SCALE GENOMIC DNA]</scope>
    <source>
        <strain evidence="2 3">JUm2807</strain>
    </source>
</reference>
<dbReference type="GeneID" id="93648199"/>
<sequence>MHLLSELTACTRTLTIILILLESLSASPFCSPWVDPAVIYLGSPYTKQTLAFFRVSGYELPTEKRAGEVRLAKNTKISQLEIRLDRYTLETMPEHMVQGLVFDSVTLQYKETSTTMQKPLSKELVAKFFRALDGLHMSALYLDNLSIPGLERGTLWGKKTGKLLDLDTRKYATKASLPSIHTKKITIQHMSDASITEVLSCFNADMSLNVLGIYIRNAPELTTLRCLDSFNPKGGISVLSVDNTANLASIDCALLSSNKVRDVFQLQRTNRKLYLSPEMLQAITSKHWKTLVLPLEIWECVAKRTNESFVVDDLTIDCDCVKNFDALWNIKYRAKQSVKRLTLTIPPKNTSKPTSNKSLKEILTMIDSCFVDVEEVELDFVIREIRGFETRSICVEPRLPKLKCLLSTQAFGCLYVFNPTRSILWIAPNAYSDWASGKLNEEMKKVCLKNILFIYGTLRTPFLPTTYTKQNPTCVECHKSVNDFNGLGEKSKPKYLGIVCKSGHMACIICLKKLAKKKREVKEPLCCPICDSEISLADINGAIAPDEMGMVYFKSTRAFKNLAS</sequence>